<name>E8LE00_9FIRM</name>
<dbReference type="AlphaFoldDB" id="E8LE00"/>
<sequence length="44" mass="5013">MNLSLTPTIYCGRIKLQKMLRLTVAVFYDKDKALTVTVRALNNV</sequence>
<reference evidence="1 2" key="1">
    <citation type="submission" date="2011-01" db="EMBL/GenBank/DDBJ databases">
        <authorList>
            <person name="Weinstock G."/>
            <person name="Sodergren E."/>
            <person name="Clifton S."/>
            <person name="Fulton L."/>
            <person name="Fulton B."/>
            <person name="Courtney L."/>
            <person name="Fronick C."/>
            <person name="Harrison M."/>
            <person name="Strong C."/>
            <person name="Farmer C."/>
            <person name="Delahaunty K."/>
            <person name="Markovic C."/>
            <person name="Hall O."/>
            <person name="Minx P."/>
            <person name="Tomlinson C."/>
            <person name="Mitreva M."/>
            <person name="Hou S."/>
            <person name="Chen J."/>
            <person name="Wollam A."/>
            <person name="Pepin K.H."/>
            <person name="Johnson M."/>
            <person name="Bhonagiri V."/>
            <person name="Zhang X."/>
            <person name="Suruliraj S."/>
            <person name="Warren W."/>
            <person name="Chinwalla A."/>
            <person name="Mardis E.R."/>
            <person name="Wilson R.K."/>
        </authorList>
    </citation>
    <scope>NUCLEOTIDE SEQUENCE [LARGE SCALE GENOMIC DNA]</scope>
    <source>
        <strain evidence="1 2">YIT 12067</strain>
    </source>
</reference>
<dbReference type="EMBL" id="AEVN01000043">
    <property type="protein sequence ID" value="EFY04991.1"/>
    <property type="molecule type" value="Genomic_DNA"/>
</dbReference>
<organism evidence="1 2">
    <name type="scientific">Phascolarctobacterium succinatutens YIT 12067</name>
    <dbReference type="NCBI Taxonomy" id="626939"/>
    <lineage>
        <taxon>Bacteria</taxon>
        <taxon>Bacillati</taxon>
        <taxon>Bacillota</taxon>
        <taxon>Negativicutes</taxon>
        <taxon>Acidaminococcales</taxon>
        <taxon>Acidaminococcaceae</taxon>
        <taxon>Phascolarctobacterium</taxon>
    </lineage>
</organism>
<protein>
    <submittedName>
        <fullName evidence="1">Uncharacterized protein</fullName>
    </submittedName>
</protein>
<comment type="caution">
    <text evidence="1">The sequence shown here is derived from an EMBL/GenBank/DDBJ whole genome shotgun (WGS) entry which is preliminary data.</text>
</comment>
<proteinExistence type="predicted"/>
<evidence type="ECO:0000313" key="1">
    <source>
        <dbReference type="EMBL" id="EFY04991.1"/>
    </source>
</evidence>
<dbReference type="Proteomes" id="UP000004923">
    <property type="component" value="Unassembled WGS sequence"/>
</dbReference>
<evidence type="ECO:0000313" key="2">
    <source>
        <dbReference type="Proteomes" id="UP000004923"/>
    </source>
</evidence>
<accession>E8LE00</accession>
<gene>
    <name evidence="1" type="ORF">HMPREF9443_01078</name>
</gene>
<keyword evidence="2" id="KW-1185">Reference proteome</keyword>
<dbReference type="HOGENOM" id="CLU_3219898_0_0_9"/>